<accession>A0A8J6P6K6</accession>
<keyword evidence="2" id="KW-0067">ATP-binding</keyword>
<sequence length="502" mass="55899">MEVDLQETLKLSRKDISMLKKMLGVIFPDEPAVSRRFLLQLTPSELKNAYMRQVADCHPKMVNGLSPEEAKARQIQYQRLFQAYNTLLPHIKAIHEKVQALEPPDRTIIAVGGAKGGVGKSVISANLAVGLALLGQKVILADLDLGGADVHLYVGVKSLTKTWNDFLEKKVSSIKDILTPTAFEGLKLVGGDSSKLGSANLPFAQKQKIIRNLKDLECDYIIIDLGGDTSFNVLDFFLLADLKIVVSGSEPASILDSYSFIKVAFHRFLERFFAQYKSLKQLSQDVRNGILTKADASTIKSIFQEVRKKDAFAYFNLMETFEHFRLSIVVNMAESRKDVRIAESMKRLLKEKCLLDVGILGTIPFEKIVRKAARKFTPIVVENPRCQTSQVIHQILAAILLLREPEAIRAELLEKTDLVRKDAKDQIGAGVMTLDGLSAEQINSIFGQSKILRQSFRKILSIVGGGLQGRFNILSLASFVNLRNVHALITFGSEWKVIDTLC</sequence>
<dbReference type="GO" id="GO:0005524">
    <property type="term" value="F:ATP binding"/>
    <property type="evidence" value="ECO:0007669"/>
    <property type="project" value="UniProtKB-KW"/>
</dbReference>
<evidence type="ECO:0000256" key="1">
    <source>
        <dbReference type="ARBA" id="ARBA00022741"/>
    </source>
</evidence>
<name>A0A8J6P6K6_9BACT</name>
<dbReference type="InterPro" id="IPR050625">
    <property type="entry name" value="ParA/MinD_ATPase"/>
</dbReference>
<dbReference type="SUPFAM" id="SSF46565">
    <property type="entry name" value="Chaperone J-domain"/>
    <property type="match status" value="1"/>
</dbReference>
<dbReference type="GO" id="GO:0016887">
    <property type="term" value="F:ATP hydrolysis activity"/>
    <property type="evidence" value="ECO:0007669"/>
    <property type="project" value="TreeGrafter"/>
</dbReference>
<gene>
    <name evidence="4" type="ORF">H8D96_17120</name>
</gene>
<dbReference type="Pfam" id="PF01656">
    <property type="entry name" value="CbiA"/>
    <property type="match status" value="1"/>
</dbReference>
<dbReference type="SUPFAM" id="SSF52540">
    <property type="entry name" value="P-loop containing nucleoside triphosphate hydrolases"/>
    <property type="match status" value="1"/>
</dbReference>
<dbReference type="PANTHER" id="PTHR43384:SF4">
    <property type="entry name" value="CELLULOSE BIOSYNTHESIS PROTEIN BCSQ-RELATED"/>
    <property type="match status" value="1"/>
</dbReference>
<evidence type="ECO:0000313" key="5">
    <source>
        <dbReference type="Proteomes" id="UP000605201"/>
    </source>
</evidence>
<dbReference type="InterPro" id="IPR036869">
    <property type="entry name" value="J_dom_sf"/>
</dbReference>
<dbReference type="GO" id="GO:0051782">
    <property type="term" value="P:negative regulation of cell division"/>
    <property type="evidence" value="ECO:0007669"/>
    <property type="project" value="TreeGrafter"/>
</dbReference>
<dbReference type="Proteomes" id="UP000605201">
    <property type="component" value="Unassembled WGS sequence"/>
</dbReference>
<feature type="domain" description="CobQ/CobB/MinD/ParA nucleotide binding" evidence="3">
    <location>
        <begin position="109"/>
        <end position="375"/>
    </location>
</feature>
<dbReference type="PANTHER" id="PTHR43384">
    <property type="entry name" value="SEPTUM SITE-DETERMINING PROTEIN MIND HOMOLOG, CHLOROPLASTIC-RELATED"/>
    <property type="match status" value="1"/>
</dbReference>
<evidence type="ECO:0000256" key="2">
    <source>
        <dbReference type="ARBA" id="ARBA00022840"/>
    </source>
</evidence>
<dbReference type="GO" id="GO:0005829">
    <property type="term" value="C:cytosol"/>
    <property type="evidence" value="ECO:0007669"/>
    <property type="project" value="TreeGrafter"/>
</dbReference>
<dbReference type="Gene3D" id="3.40.50.300">
    <property type="entry name" value="P-loop containing nucleotide triphosphate hydrolases"/>
    <property type="match status" value="1"/>
</dbReference>
<dbReference type="AlphaFoldDB" id="A0A8J6P6K6"/>
<dbReference type="InterPro" id="IPR002586">
    <property type="entry name" value="CobQ/CobB/MinD/ParA_Nub-bd_dom"/>
</dbReference>
<protein>
    <submittedName>
        <fullName evidence="4">P-loop NTPase</fullName>
    </submittedName>
</protein>
<dbReference type="InterPro" id="IPR027417">
    <property type="entry name" value="P-loop_NTPase"/>
</dbReference>
<evidence type="ECO:0000259" key="3">
    <source>
        <dbReference type="Pfam" id="PF01656"/>
    </source>
</evidence>
<comment type="caution">
    <text evidence="4">The sequence shown here is derived from an EMBL/GenBank/DDBJ whole genome shotgun (WGS) entry which is preliminary data.</text>
</comment>
<dbReference type="GO" id="GO:0009898">
    <property type="term" value="C:cytoplasmic side of plasma membrane"/>
    <property type="evidence" value="ECO:0007669"/>
    <property type="project" value="TreeGrafter"/>
</dbReference>
<proteinExistence type="predicted"/>
<organism evidence="4 5">
    <name type="scientific">Candidatus Desulfatibia vada</name>
    <dbReference type="NCBI Taxonomy" id="2841696"/>
    <lineage>
        <taxon>Bacteria</taxon>
        <taxon>Pseudomonadati</taxon>
        <taxon>Thermodesulfobacteriota</taxon>
        <taxon>Desulfobacteria</taxon>
        <taxon>Desulfobacterales</taxon>
        <taxon>Desulfobacterales incertae sedis</taxon>
        <taxon>Candidatus Desulfatibia</taxon>
    </lineage>
</organism>
<keyword evidence="1" id="KW-0547">Nucleotide-binding</keyword>
<evidence type="ECO:0000313" key="4">
    <source>
        <dbReference type="EMBL" id="MBC8433632.1"/>
    </source>
</evidence>
<reference evidence="4 5" key="1">
    <citation type="submission" date="2020-08" db="EMBL/GenBank/DDBJ databases">
        <title>Bridging the membrane lipid divide: bacteria of the FCB group superphylum have the potential to synthesize archaeal ether lipids.</title>
        <authorList>
            <person name="Villanueva L."/>
            <person name="Von Meijenfeldt F.A.B."/>
            <person name="Westbye A.B."/>
            <person name="Yadav S."/>
            <person name="Hopmans E.C."/>
            <person name="Dutilh B.E."/>
            <person name="Sinninghe Damste J.S."/>
        </authorList>
    </citation>
    <scope>NUCLEOTIDE SEQUENCE [LARGE SCALE GENOMIC DNA]</scope>
    <source>
        <strain evidence="4">NIOZ-UU17</strain>
    </source>
</reference>
<dbReference type="EMBL" id="JACNIG010000314">
    <property type="protein sequence ID" value="MBC8433632.1"/>
    <property type="molecule type" value="Genomic_DNA"/>
</dbReference>